<gene>
    <name evidence="10" type="primary">yjgQ</name>
    <name evidence="10" type="ordered locus">BVAF_036</name>
</gene>
<dbReference type="STRING" id="859654.BVAF_036"/>
<feature type="transmembrane region" description="Helical" evidence="9">
    <location>
        <begin position="64"/>
        <end position="83"/>
    </location>
</feature>
<evidence type="ECO:0000256" key="4">
    <source>
        <dbReference type="ARBA" id="ARBA00022475"/>
    </source>
</evidence>
<accession>E8Q6K9</accession>
<comment type="subcellular location">
    <subcellularLocation>
        <location evidence="2">Cell membrane</location>
        <topology evidence="2">Multi-pass membrane protein</topology>
    </subcellularLocation>
</comment>
<evidence type="ECO:0000256" key="9">
    <source>
        <dbReference type="SAM" id="Phobius"/>
    </source>
</evidence>
<protein>
    <submittedName>
        <fullName evidence="10">Permease</fullName>
    </submittedName>
</protein>
<dbReference type="GO" id="GO:0043190">
    <property type="term" value="C:ATP-binding cassette (ABC) transporter complex"/>
    <property type="evidence" value="ECO:0007669"/>
    <property type="project" value="InterPro"/>
</dbReference>
<sequence length="363" mass="42509">MHKILDMYIKKSILSSISIVFLILISLSSIIRLIDGLRNFEKKTYSIIEIFFCTFLSLPKDFELFLPISILLGGLLGLGVLEIRNELVIMKVFGLSYFQITFSVVKVSVFILILHIMLNEWLLPGSQYMLYIYQGHKEYNSYFFPEKNKNLWIIDNNGFVCIEYMPTTNNVFGVNLYYLTKDKKIEKIIYFKDATYINKSWFVSSAIELNFSDKTHIVNRTVFHYKWNTILTPDLLSIITTNPRVLSVSKLFSCIKYFNGINQNSQYYELIFWNKILSPLTGMIMLIISLLYSFGPFSKKKIGFRLFFGSIIGFLFYVLHQFFDVFCVMHNIYPLVGSIIPVLLFIVINIVIVFYKISNFRFI</sequence>
<evidence type="ECO:0000256" key="2">
    <source>
        <dbReference type="ARBA" id="ARBA00004651"/>
    </source>
</evidence>
<dbReference type="KEGG" id="bva:BVAF_036"/>
<dbReference type="PANTHER" id="PTHR33529:SF2">
    <property type="entry name" value="LIPOPOLYSACCHARIDE EXPORT SYSTEM PERMEASE PROTEIN LPTG"/>
    <property type="match status" value="1"/>
</dbReference>
<dbReference type="Proteomes" id="UP000007464">
    <property type="component" value="Chromosome"/>
</dbReference>
<proteinExistence type="inferred from homology"/>
<evidence type="ECO:0000256" key="5">
    <source>
        <dbReference type="ARBA" id="ARBA00022692"/>
    </source>
</evidence>
<feature type="transmembrane region" description="Helical" evidence="9">
    <location>
        <begin position="276"/>
        <end position="295"/>
    </location>
</feature>
<organism evidence="10 11">
    <name type="scientific">Blochmanniella vafra (strain BVAF)</name>
    <dbReference type="NCBI Taxonomy" id="859654"/>
    <lineage>
        <taxon>Bacteria</taxon>
        <taxon>Pseudomonadati</taxon>
        <taxon>Pseudomonadota</taxon>
        <taxon>Gammaproteobacteria</taxon>
        <taxon>Enterobacterales</taxon>
        <taxon>Enterobacteriaceae</taxon>
        <taxon>ant endosymbionts</taxon>
        <taxon>Candidatus Blochmanniella</taxon>
    </lineage>
</organism>
<dbReference type="Pfam" id="PF03739">
    <property type="entry name" value="LptF_LptG"/>
    <property type="match status" value="1"/>
</dbReference>
<feature type="transmembrane region" description="Helical" evidence="9">
    <location>
        <begin position="302"/>
        <end position="320"/>
    </location>
</feature>
<dbReference type="HOGENOM" id="CLU_028799_1_1_6"/>
<dbReference type="AlphaFoldDB" id="E8Q6K9"/>
<evidence type="ECO:0000256" key="8">
    <source>
        <dbReference type="ARBA" id="ARBA00026081"/>
    </source>
</evidence>
<evidence type="ECO:0000256" key="1">
    <source>
        <dbReference type="ARBA" id="ARBA00002265"/>
    </source>
</evidence>
<feature type="transmembrane region" description="Helical" evidence="9">
    <location>
        <begin position="12"/>
        <end position="34"/>
    </location>
</feature>
<evidence type="ECO:0000256" key="6">
    <source>
        <dbReference type="ARBA" id="ARBA00022989"/>
    </source>
</evidence>
<dbReference type="InterPro" id="IPR030923">
    <property type="entry name" value="LptG"/>
</dbReference>
<feature type="transmembrane region" description="Helical" evidence="9">
    <location>
        <begin position="95"/>
        <end position="118"/>
    </location>
</feature>
<evidence type="ECO:0000256" key="3">
    <source>
        <dbReference type="ARBA" id="ARBA00007725"/>
    </source>
</evidence>
<dbReference type="GO" id="GO:0055085">
    <property type="term" value="P:transmembrane transport"/>
    <property type="evidence" value="ECO:0007669"/>
    <property type="project" value="InterPro"/>
</dbReference>
<comment type="subunit">
    <text evidence="8">Component of the lipopolysaccharide transport and assembly complex. The LptBFG transporter is composed of two ATP-binding proteins (LptB) and two transmembrane proteins (LptF and LptG).</text>
</comment>
<evidence type="ECO:0000313" key="11">
    <source>
        <dbReference type="Proteomes" id="UP000007464"/>
    </source>
</evidence>
<dbReference type="NCBIfam" id="TIGR04408">
    <property type="entry name" value="LptG_lptG"/>
    <property type="match status" value="1"/>
</dbReference>
<feature type="transmembrane region" description="Helical" evidence="9">
    <location>
        <begin position="332"/>
        <end position="355"/>
    </location>
</feature>
<dbReference type="InterPro" id="IPR005495">
    <property type="entry name" value="LptG/LptF_permease"/>
</dbReference>
<reference evidence="10 11" key="1">
    <citation type="journal article" date="2010" name="BMC Genomics">
        <title>Unprecedented loss of ammonia assimilation capability in a urease-encoding bacterial mutualist.</title>
        <authorList>
            <person name="Williams L.E."/>
            <person name="Wernegreen J.J."/>
        </authorList>
    </citation>
    <scope>NUCLEOTIDE SEQUENCE [LARGE SCALE GENOMIC DNA]</scope>
    <source>
        <strain evidence="10 11">BVAF</strain>
    </source>
</reference>
<keyword evidence="7 9" id="KW-0472">Membrane</keyword>
<keyword evidence="6 9" id="KW-1133">Transmembrane helix</keyword>
<dbReference type="EMBL" id="CP002189">
    <property type="protein sequence ID" value="ADV33450.1"/>
    <property type="molecule type" value="Genomic_DNA"/>
</dbReference>
<evidence type="ECO:0000313" key="10">
    <source>
        <dbReference type="EMBL" id="ADV33450.1"/>
    </source>
</evidence>
<name>E8Q6K9_BLOVB</name>
<keyword evidence="5 9" id="KW-0812">Transmembrane</keyword>
<keyword evidence="4" id="KW-1003">Cell membrane</keyword>
<evidence type="ECO:0000256" key="7">
    <source>
        <dbReference type="ARBA" id="ARBA00023136"/>
    </source>
</evidence>
<comment type="similarity">
    <text evidence="3">Belongs to the LptF/LptG family.</text>
</comment>
<dbReference type="GO" id="GO:0015920">
    <property type="term" value="P:lipopolysaccharide transport"/>
    <property type="evidence" value="ECO:0007669"/>
    <property type="project" value="TreeGrafter"/>
</dbReference>
<dbReference type="PANTHER" id="PTHR33529">
    <property type="entry name" value="SLR0882 PROTEIN-RELATED"/>
    <property type="match status" value="1"/>
</dbReference>
<keyword evidence="11" id="KW-1185">Reference proteome</keyword>
<comment type="function">
    <text evidence="1">Part of the ABC transporter complex LptBFG involved in the translocation of lipopolysaccharide (LPS) from the inner membrane to the outer membrane.</text>
</comment>